<evidence type="ECO:0000313" key="3">
    <source>
        <dbReference type="EMBL" id="TFK41803.1"/>
    </source>
</evidence>
<evidence type="ECO:0000256" key="1">
    <source>
        <dbReference type="SAM" id="MobiDB-lite"/>
    </source>
</evidence>
<keyword evidence="2" id="KW-1133">Transmembrane helix</keyword>
<dbReference type="Proteomes" id="UP000308652">
    <property type="component" value="Unassembled WGS sequence"/>
</dbReference>
<dbReference type="AlphaFoldDB" id="A0A5C3MAM8"/>
<keyword evidence="2" id="KW-0812">Transmembrane</keyword>
<proteinExistence type="predicted"/>
<evidence type="ECO:0000313" key="4">
    <source>
        <dbReference type="Proteomes" id="UP000308652"/>
    </source>
</evidence>
<organism evidence="3 4">
    <name type="scientific">Crucibulum laeve</name>
    <dbReference type="NCBI Taxonomy" id="68775"/>
    <lineage>
        <taxon>Eukaryota</taxon>
        <taxon>Fungi</taxon>
        <taxon>Dikarya</taxon>
        <taxon>Basidiomycota</taxon>
        <taxon>Agaricomycotina</taxon>
        <taxon>Agaricomycetes</taxon>
        <taxon>Agaricomycetidae</taxon>
        <taxon>Agaricales</taxon>
        <taxon>Agaricineae</taxon>
        <taxon>Nidulariaceae</taxon>
        <taxon>Crucibulum</taxon>
    </lineage>
</organism>
<reference evidence="3 4" key="1">
    <citation type="journal article" date="2019" name="Nat. Ecol. Evol.">
        <title>Megaphylogeny resolves global patterns of mushroom evolution.</title>
        <authorList>
            <person name="Varga T."/>
            <person name="Krizsan K."/>
            <person name="Foldi C."/>
            <person name="Dima B."/>
            <person name="Sanchez-Garcia M."/>
            <person name="Sanchez-Ramirez S."/>
            <person name="Szollosi G.J."/>
            <person name="Szarkandi J.G."/>
            <person name="Papp V."/>
            <person name="Albert L."/>
            <person name="Andreopoulos W."/>
            <person name="Angelini C."/>
            <person name="Antonin V."/>
            <person name="Barry K.W."/>
            <person name="Bougher N.L."/>
            <person name="Buchanan P."/>
            <person name="Buyck B."/>
            <person name="Bense V."/>
            <person name="Catcheside P."/>
            <person name="Chovatia M."/>
            <person name="Cooper J."/>
            <person name="Damon W."/>
            <person name="Desjardin D."/>
            <person name="Finy P."/>
            <person name="Geml J."/>
            <person name="Haridas S."/>
            <person name="Hughes K."/>
            <person name="Justo A."/>
            <person name="Karasinski D."/>
            <person name="Kautmanova I."/>
            <person name="Kiss B."/>
            <person name="Kocsube S."/>
            <person name="Kotiranta H."/>
            <person name="LaButti K.M."/>
            <person name="Lechner B.E."/>
            <person name="Liimatainen K."/>
            <person name="Lipzen A."/>
            <person name="Lukacs Z."/>
            <person name="Mihaltcheva S."/>
            <person name="Morgado L.N."/>
            <person name="Niskanen T."/>
            <person name="Noordeloos M.E."/>
            <person name="Ohm R.A."/>
            <person name="Ortiz-Santana B."/>
            <person name="Ovrebo C."/>
            <person name="Racz N."/>
            <person name="Riley R."/>
            <person name="Savchenko A."/>
            <person name="Shiryaev A."/>
            <person name="Soop K."/>
            <person name="Spirin V."/>
            <person name="Szebenyi C."/>
            <person name="Tomsovsky M."/>
            <person name="Tulloss R.E."/>
            <person name="Uehling J."/>
            <person name="Grigoriev I.V."/>
            <person name="Vagvolgyi C."/>
            <person name="Papp T."/>
            <person name="Martin F.M."/>
            <person name="Miettinen O."/>
            <person name="Hibbett D.S."/>
            <person name="Nagy L.G."/>
        </authorList>
    </citation>
    <scope>NUCLEOTIDE SEQUENCE [LARGE SCALE GENOMIC DNA]</scope>
    <source>
        <strain evidence="3 4">CBS 166.37</strain>
    </source>
</reference>
<feature type="transmembrane region" description="Helical" evidence="2">
    <location>
        <begin position="225"/>
        <end position="243"/>
    </location>
</feature>
<feature type="compositionally biased region" description="Basic and acidic residues" evidence="1">
    <location>
        <begin position="82"/>
        <end position="102"/>
    </location>
</feature>
<evidence type="ECO:0000256" key="2">
    <source>
        <dbReference type="SAM" id="Phobius"/>
    </source>
</evidence>
<accession>A0A5C3MAM8</accession>
<protein>
    <submittedName>
        <fullName evidence="3">Uncharacterized protein</fullName>
    </submittedName>
</protein>
<keyword evidence="2" id="KW-0472">Membrane</keyword>
<name>A0A5C3MAM8_9AGAR</name>
<sequence length="252" mass="28817">MDVYTKQNSNGTTVATAIERRRKWQHCDSPPNSIICSAYHQCFCVTRKIASVAGEEMKILEVPLPFKFGFRVLRRGGTGRRGTNDREFRKEERKEKGEGSGEIDKLRDWAGEDFSSFPSHSSVLCSSSLPHPLSKSPSFVSFRSIRAAVVTQSATKPKALNYAQPSRPHALRPNYARAARLHTQNSVRRVELDYTLRYTFATRLLAWLVKLKLCVSRRLNRAFECWWSSATLVVFLVFLWPISTQLVEFLRS</sequence>
<feature type="region of interest" description="Disordered" evidence="1">
    <location>
        <begin position="78"/>
        <end position="102"/>
    </location>
</feature>
<gene>
    <name evidence="3" type="ORF">BDQ12DRAFT_397195</name>
</gene>
<dbReference type="EMBL" id="ML213594">
    <property type="protein sequence ID" value="TFK41803.1"/>
    <property type="molecule type" value="Genomic_DNA"/>
</dbReference>
<keyword evidence="4" id="KW-1185">Reference proteome</keyword>